<dbReference type="InterPro" id="IPR002657">
    <property type="entry name" value="BilAc:Na_symport/Acr3"/>
</dbReference>
<feature type="transmembrane region" description="Helical" evidence="5">
    <location>
        <begin position="276"/>
        <end position="294"/>
    </location>
</feature>
<keyword evidence="7" id="KW-1185">Reference proteome</keyword>
<dbReference type="Gene3D" id="1.20.1530.20">
    <property type="match status" value="1"/>
</dbReference>
<feature type="transmembrane region" description="Helical" evidence="5">
    <location>
        <begin position="197"/>
        <end position="215"/>
    </location>
</feature>
<dbReference type="Pfam" id="PF01758">
    <property type="entry name" value="SBF"/>
    <property type="match status" value="1"/>
</dbReference>
<feature type="transmembrane region" description="Helical" evidence="5">
    <location>
        <begin position="171"/>
        <end position="190"/>
    </location>
</feature>
<keyword evidence="4 5" id="KW-0472">Membrane</keyword>
<feature type="transmembrane region" description="Helical" evidence="5">
    <location>
        <begin position="44"/>
        <end position="65"/>
    </location>
</feature>
<dbReference type="InterPro" id="IPR038770">
    <property type="entry name" value="Na+/solute_symporter_sf"/>
</dbReference>
<organism evidence="6 7">
    <name type="scientific">Candidatus Methanoplasma termitum</name>
    <dbReference type="NCBI Taxonomy" id="1577791"/>
    <lineage>
        <taxon>Archaea</taxon>
        <taxon>Methanobacteriati</taxon>
        <taxon>Thermoplasmatota</taxon>
        <taxon>Thermoplasmata</taxon>
        <taxon>Methanomassiliicoccales</taxon>
        <taxon>Methanomassiliicoccaceae</taxon>
        <taxon>Candidatus Methanoplasma</taxon>
    </lineage>
</organism>
<dbReference type="STRING" id="1577791.Mpt1_c04110"/>
<gene>
    <name evidence="6" type="ORF">Mpt1_c04110</name>
</gene>
<name>A0A0A7LAV9_9ARCH</name>
<protein>
    <recommendedName>
        <fullName evidence="8">Sodium Bile acid symporter family protein</fullName>
    </recommendedName>
</protein>
<accession>A0A0A7LAV9</accession>
<evidence type="ECO:0000256" key="2">
    <source>
        <dbReference type="ARBA" id="ARBA00022692"/>
    </source>
</evidence>
<feature type="transmembrane region" description="Helical" evidence="5">
    <location>
        <begin position="300"/>
        <end position="320"/>
    </location>
</feature>
<feature type="transmembrane region" description="Helical" evidence="5">
    <location>
        <begin position="144"/>
        <end position="165"/>
    </location>
</feature>
<dbReference type="RefSeq" id="WP_048113660.1">
    <property type="nucleotide sequence ID" value="NZ_CP010070.1"/>
</dbReference>
<dbReference type="GeneID" id="24818081"/>
<evidence type="ECO:0000256" key="5">
    <source>
        <dbReference type="SAM" id="Phobius"/>
    </source>
</evidence>
<evidence type="ECO:0000256" key="1">
    <source>
        <dbReference type="ARBA" id="ARBA00004141"/>
    </source>
</evidence>
<feature type="transmembrane region" description="Helical" evidence="5">
    <location>
        <begin position="227"/>
        <end position="245"/>
    </location>
</feature>
<evidence type="ECO:0000313" key="7">
    <source>
        <dbReference type="Proteomes" id="UP000030787"/>
    </source>
</evidence>
<evidence type="ECO:0000313" key="6">
    <source>
        <dbReference type="EMBL" id="AIZ56305.1"/>
    </source>
</evidence>
<dbReference type="KEGG" id="mear:Mpt1_c04110"/>
<dbReference type="HOGENOM" id="CLU_817856_0_0_2"/>
<feature type="transmembrane region" description="Helical" evidence="5">
    <location>
        <begin position="12"/>
        <end position="32"/>
    </location>
</feature>
<sequence>MRPAIKLLTSSAFMMAAALLVALVTNFSGFYHDFLLPNGFNTNVTSNLTIFLLAVMMTISLSRIPSKNLSPAKNPMAIVRALVLGLVLASIFPLLGYLLLKDTEMFRDYAPGLVFIAATPFAASVAPLSFILRGDMEHACRATIYTYVVSLVWIPFIVFILLGSQVDMKDLIITVIECVGIPLLVSRFITKAKMNKTVMAVVLNCIIGFLVWMSVSSTKFPAGENALMIVAVFLLVGALRTYGMGNAVEVIEKRMGIGWSQRVTDILIMSYKNKGIAIALCIAVMAPIGGPVAVSTAMVAVAVSVIMETLWVVFMDSVLFTKKRMRRELESEGSEIGDL</sequence>
<feature type="transmembrane region" description="Helical" evidence="5">
    <location>
        <begin position="77"/>
        <end position="100"/>
    </location>
</feature>
<reference evidence="6 7" key="1">
    <citation type="journal article" date="2014" name="Appl. Environ. Microbiol.">
        <title>Comparative Genome Analysis of 'Candidatus Methanoplasma termitum' Indicates a New Mode of Energy Metabolism in the Seventh Order of Methanogens.</title>
        <authorList>
            <person name="Lang K."/>
            <person name="Schuldes J."/>
            <person name="Klingl A."/>
            <person name="Poehlein A."/>
            <person name="Daniel R."/>
            <person name="Brune A."/>
        </authorList>
    </citation>
    <scope>NUCLEOTIDE SEQUENCE [LARGE SCALE GENOMIC DNA]</scope>
    <source>
        <strain evidence="7">Mpt1</strain>
    </source>
</reference>
<proteinExistence type="predicted"/>
<dbReference type="AlphaFoldDB" id="A0A0A7LAV9"/>
<keyword evidence="3 5" id="KW-1133">Transmembrane helix</keyword>
<evidence type="ECO:0008006" key="8">
    <source>
        <dbReference type="Google" id="ProtNLM"/>
    </source>
</evidence>
<keyword evidence="2 5" id="KW-0812">Transmembrane</keyword>
<evidence type="ECO:0000256" key="3">
    <source>
        <dbReference type="ARBA" id="ARBA00022989"/>
    </source>
</evidence>
<dbReference type="Proteomes" id="UP000030787">
    <property type="component" value="Chromosome"/>
</dbReference>
<comment type="subcellular location">
    <subcellularLocation>
        <location evidence="1">Membrane</location>
        <topology evidence="1">Multi-pass membrane protein</topology>
    </subcellularLocation>
</comment>
<evidence type="ECO:0000256" key="4">
    <source>
        <dbReference type="ARBA" id="ARBA00023136"/>
    </source>
</evidence>
<feature type="transmembrane region" description="Helical" evidence="5">
    <location>
        <begin position="112"/>
        <end position="132"/>
    </location>
</feature>
<dbReference type="EMBL" id="CP010070">
    <property type="protein sequence ID" value="AIZ56305.1"/>
    <property type="molecule type" value="Genomic_DNA"/>
</dbReference>
<dbReference type="OrthoDB" id="53027at2157"/>
<dbReference type="GO" id="GO:0016020">
    <property type="term" value="C:membrane"/>
    <property type="evidence" value="ECO:0007669"/>
    <property type="project" value="UniProtKB-SubCell"/>
</dbReference>